<dbReference type="AlphaFoldDB" id="A0A4P7XGY9"/>
<keyword evidence="2" id="KW-1185">Reference proteome</keyword>
<dbReference type="SUPFAM" id="SSF52402">
    <property type="entry name" value="Adenine nucleotide alpha hydrolases-like"/>
    <property type="match status" value="1"/>
</dbReference>
<dbReference type="Gene3D" id="3.40.50.620">
    <property type="entry name" value="HUPs"/>
    <property type="match status" value="1"/>
</dbReference>
<protein>
    <recommendedName>
        <fullName evidence="3">7-cyano-7-deazaguanine synthase</fullName>
    </recommendedName>
</protein>
<evidence type="ECO:0000313" key="2">
    <source>
        <dbReference type="Proteomes" id="UP000298049"/>
    </source>
</evidence>
<dbReference type="EMBL" id="CP031093">
    <property type="protein sequence ID" value="QCF26291.1"/>
    <property type="molecule type" value="Genomic_DNA"/>
</dbReference>
<name>A0A4P7XGY9_9ALTE</name>
<accession>A0A4P7XGY9</accession>
<dbReference type="Proteomes" id="UP000298049">
    <property type="component" value="Chromosome"/>
</dbReference>
<proteinExistence type="predicted"/>
<gene>
    <name evidence="1" type="ORF">soil367_10285</name>
</gene>
<organism evidence="1 2">
    <name type="scientific">Hydrocarboniclastica marina</name>
    <dbReference type="NCBI Taxonomy" id="2259620"/>
    <lineage>
        <taxon>Bacteria</taxon>
        <taxon>Pseudomonadati</taxon>
        <taxon>Pseudomonadota</taxon>
        <taxon>Gammaproteobacteria</taxon>
        <taxon>Alteromonadales</taxon>
        <taxon>Alteromonadaceae</taxon>
        <taxon>Hydrocarboniclastica</taxon>
    </lineage>
</organism>
<dbReference type="InterPro" id="IPR014729">
    <property type="entry name" value="Rossmann-like_a/b/a_fold"/>
</dbReference>
<reference evidence="1 2" key="1">
    <citation type="submission" date="2018-07" db="EMBL/GenBank/DDBJ databases">
        <title>Marsedoiliclastica nanhaica gen. nov. sp. nov., a novel marine hydrocarbonoclastic bacterium isolated from an in-situ enriched hydrocarbon-degrading consortium in deep-sea sediment.</title>
        <authorList>
            <person name="Dong C."/>
            <person name="Ma T."/>
            <person name="Liu R."/>
            <person name="Shao Z."/>
        </authorList>
    </citation>
    <scope>NUCLEOTIDE SEQUENCE [LARGE SCALE GENOMIC DNA]</scope>
    <source>
        <strain evidence="2">soil36-7</strain>
    </source>
</reference>
<dbReference type="KEGG" id="hmi:soil367_10285"/>
<evidence type="ECO:0008006" key="3">
    <source>
        <dbReference type="Google" id="ProtNLM"/>
    </source>
</evidence>
<evidence type="ECO:0000313" key="1">
    <source>
        <dbReference type="EMBL" id="QCF26291.1"/>
    </source>
</evidence>
<sequence length="236" mass="27495">MNILWTGGWDSTYRLLYLLSEGKCVRPHYIKDQARLSTYFELRAMESIRRATLDYPDILRGTLLPTEVSEKSDIASVPDIHAAYNEILKQFYVGEQYMWLADYCVGRGIDNMEIGVENNPIVLEAVESTGYPYSEIFGRFDFPILSVSKLTMQTWAREKSLLPLLERSWFCHTPTRDGHPCGVCHPCEVSIKGGMGYRLPLKARVRYYLRVLPRVKALLKQFPRFYHTLYSFKHHR</sequence>